<keyword evidence="3" id="KW-1185">Reference proteome</keyword>
<dbReference type="EMBL" id="JAGTAR010000036">
    <property type="protein sequence ID" value="MBR8537615.1"/>
    <property type="molecule type" value="Genomic_DNA"/>
</dbReference>
<name>A0A941IZ36_9BACT</name>
<dbReference type="GO" id="GO:0015344">
    <property type="term" value="F:siderophore uptake transmembrane transporter activity"/>
    <property type="evidence" value="ECO:0007669"/>
    <property type="project" value="TreeGrafter"/>
</dbReference>
<gene>
    <name evidence="2" type="ORF">KDU71_18745</name>
</gene>
<evidence type="ECO:0000313" key="2">
    <source>
        <dbReference type="EMBL" id="MBR8537615.1"/>
    </source>
</evidence>
<dbReference type="InterPro" id="IPR037066">
    <property type="entry name" value="Plug_dom_sf"/>
</dbReference>
<dbReference type="Pfam" id="PF13715">
    <property type="entry name" value="CarbopepD_reg_2"/>
    <property type="match status" value="1"/>
</dbReference>
<protein>
    <submittedName>
        <fullName evidence="2">TonB-dependent receptor</fullName>
    </submittedName>
</protein>
<organism evidence="2 3">
    <name type="scientific">Carboxylicivirga sediminis</name>
    <dbReference type="NCBI Taxonomy" id="2006564"/>
    <lineage>
        <taxon>Bacteria</taxon>
        <taxon>Pseudomonadati</taxon>
        <taxon>Bacteroidota</taxon>
        <taxon>Bacteroidia</taxon>
        <taxon>Marinilabiliales</taxon>
        <taxon>Marinilabiliaceae</taxon>
        <taxon>Carboxylicivirga</taxon>
    </lineage>
</organism>
<reference evidence="2" key="1">
    <citation type="journal article" date="2018" name="Int. J. Syst. Evol. Microbiol.">
        <title>Carboxylicivirga sediminis sp. nov., isolated from coastal sediment.</title>
        <authorList>
            <person name="Wang F.Q."/>
            <person name="Ren L.H."/>
            <person name="Zou R.J."/>
            <person name="Sun Y.Z."/>
            <person name="Liu X.J."/>
            <person name="Jiang F."/>
            <person name="Liu L.J."/>
        </authorList>
    </citation>
    <scope>NUCLEOTIDE SEQUENCE</scope>
    <source>
        <strain evidence="2">JR1</strain>
    </source>
</reference>
<dbReference type="GO" id="GO:0044718">
    <property type="term" value="P:siderophore transmembrane transport"/>
    <property type="evidence" value="ECO:0007669"/>
    <property type="project" value="TreeGrafter"/>
</dbReference>
<dbReference type="Proteomes" id="UP000679220">
    <property type="component" value="Unassembled WGS sequence"/>
</dbReference>
<keyword evidence="1" id="KW-0732">Signal</keyword>
<dbReference type="PANTHER" id="PTHR30069:SF29">
    <property type="entry name" value="HEMOGLOBIN AND HEMOGLOBIN-HAPTOGLOBIN-BINDING PROTEIN 1-RELATED"/>
    <property type="match status" value="1"/>
</dbReference>
<accession>A0A941IZ36</accession>
<dbReference type="InterPro" id="IPR008969">
    <property type="entry name" value="CarboxyPept-like_regulatory"/>
</dbReference>
<dbReference type="InterPro" id="IPR039426">
    <property type="entry name" value="TonB-dep_rcpt-like"/>
</dbReference>
<dbReference type="AlphaFoldDB" id="A0A941IZ36"/>
<sequence>MVKIRGVIVLLLGIVFSGVIFAQEPFQTIKGKVYDADSEMTIPGVNVVILDTDPQQGTITDMDGNFIIEKVPVGRFSIQISFMGYEPVVMPEVLVGSGKEVVLNVGLKETFQQLNEVVVKPQQRKDKAQNSMATLSARSFTVEEAGRFAGGWNDPSRLAGSFAGVTMAEGVNDNAIVVRGNAPKGLLWRLEGVEIPAPNHLNGVNNGGGIETIFSVNMLDNSDFFTGAFPADYSNAMSGVFDMKLRKGNSNKRESAFQVGSQGIDIGSEGPFKAGGAASYLFNYRYSSMGLVGQLADMDVGLPTYQDLSFKLHLPTSNAGTFSVWGIGGKSSVAFDPDEDPNEWTTSWDNHEYDTGSEIAAMGMNHRLNIGQKSYLFSSIAGAYDGFTNVSDQLQRDGSIIPIANHNEQNYRLIASSYFNHKFGNRHTNRTGVTYTNLSFDLDIQGNPNPGVEDDLIRIANQKDNSYMMQAYTQSKFRIAPTFDVNAGINFSYFGLNQELMPELRLGLTWRFIPKHSVSLAYGKHSRLEPLRFYLAQNDAGDYLNPDLNVTKAEHFVLSYDWRVSDNMSIKLEPYYQRLYDVPVIAGSSESLINYEWNMYFNEPLVNDGTGSNVGIDVTIERYMKDGYYYMVTGSFFDSKYKGGDGIERNTSYNRNMVINVLGGKEWKVRDNNLLSLNGKVAYMGGNRFTPPEQELSRQSEMVILDESRAFEWQEENKLFVDIAVNYRINRTKVSHVLILQAKNALMTEEMFGWAYDFEKQKVVSHGMTMVYPFFSYRLQF</sequence>
<evidence type="ECO:0000313" key="3">
    <source>
        <dbReference type="Proteomes" id="UP000679220"/>
    </source>
</evidence>
<proteinExistence type="predicted"/>
<dbReference type="SUPFAM" id="SSF49464">
    <property type="entry name" value="Carboxypeptidase regulatory domain-like"/>
    <property type="match status" value="1"/>
</dbReference>
<keyword evidence="2" id="KW-0675">Receptor</keyword>
<reference evidence="2" key="2">
    <citation type="submission" date="2021-04" db="EMBL/GenBank/DDBJ databases">
        <authorList>
            <person name="Zhang T."/>
            <person name="Zhang Y."/>
            <person name="Lu D."/>
            <person name="Zuo D."/>
            <person name="Du Z."/>
        </authorList>
    </citation>
    <scope>NUCLEOTIDE SEQUENCE</scope>
    <source>
        <strain evidence="2">JR1</strain>
    </source>
</reference>
<evidence type="ECO:0000256" key="1">
    <source>
        <dbReference type="ARBA" id="ARBA00022729"/>
    </source>
</evidence>
<dbReference type="PANTHER" id="PTHR30069">
    <property type="entry name" value="TONB-DEPENDENT OUTER MEMBRANE RECEPTOR"/>
    <property type="match status" value="1"/>
</dbReference>
<dbReference type="SUPFAM" id="SSF56935">
    <property type="entry name" value="Porins"/>
    <property type="match status" value="1"/>
</dbReference>
<dbReference type="Gene3D" id="2.170.130.10">
    <property type="entry name" value="TonB-dependent receptor, plug domain"/>
    <property type="match status" value="1"/>
</dbReference>
<dbReference type="GO" id="GO:0009279">
    <property type="term" value="C:cell outer membrane"/>
    <property type="evidence" value="ECO:0007669"/>
    <property type="project" value="TreeGrafter"/>
</dbReference>
<comment type="caution">
    <text evidence="2">The sequence shown here is derived from an EMBL/GenBank/DDBJ whole genome shotgun (WGS) entry which is preliminary data.</text>
</comment>
<dbReference type="Gene3D" id="2.60.40.1120">
    <property type="entry name" value="Carboxypeptidase-like, regulatory domain"/>
    <property type="match status" value="1"/>
</dbReference>
<dbReference type="RefSeq" id="WP_212192640.1">
    <property type="nucleotide sequence ID" value="NZ_JAGTAR010000036.1"/>
</dbReference>